<evidence type="ECO:0000256" key="1">
    <source>
        <dbReference type="ARBA" id="ARBA00009570"/>
    </source>
</evidence>
<dbReference type="SUPFAM" id="SSF54427">
    <property type="entry name" value="NTF2-like"/>
    <property type="match status" value="1"/>
</dbReference>
<dbReference type="PANTHER" id="PTHR41534:SF2">
    <property type="entry name" value="3-PHENYLPROPIONATE_CINNAMIC ACID DIOXYGENASE SUBUNIT BETA"/>
    <property type="match status" value="1"/>
</dbReference>
<geneLocation type="plasmid" evidence="4">
    <name>Tros</name>
</geneLocation>
<dbReference type="CDD" id="cd00667">
    <property type="entry name" value="ring_hydroxylating_dioxygenases_beta"/>
    <property type="match status" value="1"/>
</dbReference>
<dbReference type="Pfam" id="PF00866">
    <property type="entry name" value="Ring_hydroxyl_B"/>
    <property type="match status" value="1"/>
</dbReference>
<dbReference type="PANTHER" id="PTHR41534">
    <property type="entry name" value="BLR3401 PROTEIN"/>
    <property type="match status" value="1"/>
</dbReference>
<reference evidence="3 4" key="1">
    <citation type="journal article" date="2009" name="PLoS ONE">
        <title>Complete genome sequence of the aerobic CO-oxidizing thermophile Thermomicrobium roseum.</title>
        <authorList>
            <person name="Wu D."/>
            <person name="Raymond J."/>
            <person name="Wu M."/>
            <person name="Chatterji S."/>
            <person name="Ren Q."/>
            <person name="Graham J.E."/>
            <person name="Bryant D.A."/>
            <person name="Robb F."/>
            <person name="Colman A."/>
            <person name="Tallon L.J."/>
            <person name="Badger J.H."/>
            <person name="Madupu R."/>
            <person name="Ward N.L."/>
            <person name="Eisen J.A."/>
        </authorList>
    </citation>
    <scope>NUCLEOTIDE SEQUENCE [LARGE SCALE GENOMIC DNA]</scope>
    <source>
        <strain evidence="4">ATCC 27502 / DSM 5159 / P-2</strain>
        <plasmid evidence="3">unnamed</plasmid>
    </source>
</reference>
<evidence type="ECO:0000256" key="2">
    <source>
        <dbReference type="ARBA" id="ARBA00023002"/>
    </source>
</evidence>
<evidence type="ECO:0000313" key="4">
    <source>
        <dbReference type="Proteomes" id="UP000000447"/>
    </source>
</evidence>
<dbReference type="Gene3D" id="3.10.450.50">
    <property type="match status" value="1"/>
</dbReference>
<dbReference type="eggNOG" id="COG5517">
    <property type="taxonomic scope" value="Bacteria"/>
</dbReference>
<dbReference type="EC" id="1.14.12.19" evidence="3"/>
<proteinExistence type="inferred from homology"/>
<dbReference type="GO" id="GO:0019380">
    <property type="term" value="P:3-phenylpropionate catabolic process"/>
    <property type="evidence" value="ECO:0007669"/>
    <property type="project" value="TreeGrafter"/>
</dbReference>
<comment type="similarity">
    <text evidence="1">Belongs to the bacterial ring-hydroxylating dioxygenase beta subunit family.</text>
</comment>
<keyword evidence="3" id="KW-0223">Dioxygenase</keyword>
<dbReference type="InterPro" id="IPR000391">
    <property type="entry name" value="Rng_hydr_dOase-bsu"/>
</dbReference>
<dbReference type="OrthoDB" id="7446267at2"/>
<dbReference type="KEGG" id="tro:trd_A0340"/>
<dbReference type="AlphaFoldDB" id="B9L3H6"/>
<keyword evidence="4" id="KW-1185">Reference proteome</keyword>
<keyword evidence="2 3" id="KW-0560">Oxidoreductase</keyword>
<dbReference type="EMBL" id="CP001276">
    <property type="protein sequence ID" value="ACM06517.1"/>
    <property type="molecule type" value="Genomic_DNA"/>
</dbReference>
<accession>B9L3H6</accession>
<dbReference type="Proteomes" id="UP000000447">
    <property type="component" value="Plasmid unnamed"/>
</dbReference>
<dbReference type="GO" id="GO:0008695">
    <property type="term" value="F:3-phenylpropionate dioxygenase activity"/>
    <property type="evidence" value="ECO:0007669"/>
    <property type="project" value="UniProtKB-EC"/>
</dbReference>
<name>B9L3H6_THERP</name>
<dbReference type="RefSeq" id="WP_012642504.1">
    <property type="nucleotide sequence ID" value="NC_011961.1"/>
</dbReference>
<sequence length="184" mass="21766">MLLQDIPLPAIDLDYIKLYHELYQFLSYEALLLSERKYDDWLALFTDDAVYEVPIRVTRERGAAWELSPTGRLFDDTKETLAVRIARLNTEYAWAEDPPSRVRYYLSNLLITSRSNDLPENQQEVTARYNVLVIRTRGELPDIEFVSTHRQDRLRHTQDGWRIAHRTIIIDHSVLQVRNLSFFL</sequence>
<keyword evidence="3" id="KW-0614">Plasmid</keyword>
<protein>
    <submittedName>
        <fullName evidence="3">3-phenylpropionate dioxygenase subunit beta (Digoxigenin subunit beta)</fullName>
        <ecNumber evidence="3">1.14.12.19</ecNumber>
    </submittedName>
</protein>
<evidence type="ECO:0000313" key="3">
    <source>
        <dbReference type="EMBL" id="ACM06517.1"/>
    </source>
</evidence>
<dbReference type="InterPro" id="IPR032710">
    <property type="entry name" value="NTF2-like_dom_sf"/>
</dbReference>
<dbReference type="HOGENOM" id="CLU_102527_1_1_0"/>
<gene>
    <name evidence="3" type="ordered locus">trd_A0340</name>
</gene>
<organism evidence="3 4">
    <name type="scientific">Thermomicrobium roseum (strain ATCC 27502 / DSM 5159 / P-2)</name>
    <dbReference type="NCBI Taxonomy" id="309801"/>
    <lineage>
        <taxon>Bacteria</taxon>
        <taxon>Pseudomonadati</taxon>
        <taxon>Thermomicrobiota</taxon>
        <taxon>Thermomicrobia</taxon>
        <taxon>Thermomicrobiales</taxon>
        <taxon>Thermomicrobiaceae</taxon>
        <taxon>Thermomicrobium</taxon>
    </lineage>
</organism>
<dbReference type="NCBIfam" id="NF007479">
    <property type="entry name" value="PRK10069.1"/>
    <property type="match status" value="1"/>
</dbReference>